<reference evidence="2" key="1">
    <citation type="journal article" date="2020" name="Nature">
        <title>Giant virus diversity and host interactions through global metagenomics.</title>
        <authorList>
            <person name="Schulz F."/>
            <person name="Roux S."/>
            <person name="Paez-Espino D."/>
            <person name="Jungbluth S."/>
            <person name="Walsh D.A."/>
            <person name="Denef V.J."/>
            <person name="McMahon K.D."/>
            <person name="Konstantinidis K.T."/>
            <person name="Eloe-Fadrosh E.A."/>
            <person name="Kyrpides N.C."/>
            <person name="Woyke T."/>
        </authorList>
    </citation>
    <scope>NUCLEOTIDE SEQUENCE</scope>
    <source>
        <strain evidence="2">GVMAG-M-3300023174-60</strain>
    </source>
</reference>
<feature type="compositionally biased region" description="Polar residues" evidence="1">
    <location>
        <begin position="1"/>
        <end position="10"/>
    </location>
</feature>
<accession>A0A6C0DVB6</accession>
<dbReference type="EMBL" id="MN739677">
    <property type="protein sequence ID" value="QHT20310.1"/>
    <property type="molecule type" value="Genomic_DNA"/>
</dbReference>
<organism evidence="2">
    <name type="scientific">viral metagenome</name>
    <dbReference type="NCBI Taxonomy" id="1070528"/>
    <lineage>
        <taxon>unclassified sequences</taxon>
        <taxon>metagenomes</taxon>
        <taxon>organismal metagenomes</taxon>
    </lineage>
</organism>
<dbReference type="AlphaFoldDB" id="A0A6C0DVB6"/>
<sequence>MDCQDWTTVTVRRRSSKKDAIASGHGSIQYRDPAKSEKIRMAKLADADGPAPKKRVNSESLQTLIRKRIEMKVTQEKADITCSFPRNTFKDIESNRLIPNEDQKQRILQNFSIQLKIDTIGA</sequence>
<evidence type="ECO:0000256" key="1">
    <source>
        <dbReference type="SAM" id="MobiDB-lite"/>
    </source>
</evidence>
<name>A0A6C0DVB6_9ZZZZ</name>
<protein>
    <recommendedName>
        <fullName evidence="3">HTH cro/C1-type domain-containing protein</fullName>
    </recommendedName>
</protein>
<evidence type="ECO:0000313" key="2">
    <source>
        <dbReference type="EMBL" id="QHT20310.1"/>
    </source>
</evidence>
<feature type="region of interest" description="Disordered" evidence="1">
    <location>
        <begin position="1"/>
        <end position="35"/>
    </location>
</feature>
<evidence type="ECO:0008006" key="3">
    <source>
        <dbReference type="Google" id="ProtNLM"/>
    </source>
</evidence>
<proteinExistence type="predicted"/>